<dbReference type="InterPro" id="IPR021109">
    <property type="entry name" value="Peptidase_aspartic_dom_sf"/>
</dbReference>
<keyword evidence="2" id="KW-0064">Aspartyl protease</keyword>
<keyword evidence="3" id="KW-0863">Zinc-finger</keyword>
<dbReference type="GO" id="GO:0008270">
    <property type="term" value="F:zinc ion binding"/>
    <property type="evidence" value="ECO:0007669"/>
    <property type="project" value="UniProtKB-KW"/>
</dbReference>
<evidence type="ECO:0000259" key="5">
    <source>
        <dbReference type="PROSITE" id="PS50158"/>
    </source>
</evidence>
<keyword evidence="3" id="KW-0862">Zinc</keyword>
<dbReference type="Pfam" id="PF13975">
    <property type="entry name" value="gag-asp_proteas"/>
    <property type="match status" value="1"/>
</dbReference>
<feature type="compositionally biased region" description="Low complexity" evidence="4">
    <location>
        <begin position="252"/>
        <end position="262"/>
    </location>
</feature>
<dbReference type="AlphaFoldDB" id="A0A9P6HBF4"/>
<name>A0A9P6HBF4_9AGAM</name>
<keyword evidence="2" id="KW-0645">Protease</keyword>
<organism evidence="6 7">
    <name type="scientific">Thelephora terrestris</name>
    <dbReference type="NCBI Taxonomy" id="56493"/>
    <lineage>
        <taxon>Eukaryota</taxon>
        <taxon>Fungi</taxon>
        <taxon>Dikarya</taxon>
        <taxon>Basidiomycota</taxon>
        <taxon>Agaricomycotina</taxon>
        <taxon>Agaricomycetes</taxon>
        <taxon>Thelephorales</taxon>
        <taxon>Thelephoraceae</taxon>
        <taxon>Thelephora</taxon>
    </lineage>
</organism>
<dbReference type="OrthoDB" id="3189091at2759"/>
<dbReference type="GO" id="GO:0004190">
    <property type="term" value="F:aspartic-type endopeptidase activity"/>
    <property type="evidence" value="ECO:0007669"/>
    <property type="project" value="UniProtKB-KW"/>
</dbReference>
<keyword evidence="2" id="KW-0378">Hydrolase</keyword>
<dbReference type="InterPro" id="IPR036875">
    <property type="entry name" value="Znf_CCHC_sf"/>
</dbReference>
<feature type="region of interest" description="Disordered" evidence="4">
    <location>
        <begin position="233"/>
        <end position="291"/>
    </location>
</feature>
<keyword evidence="1" id="KW-0507">mRNA processing</keyword>
<feature type="domain" description="CCHC-type" evidence="5">
    <location>
        <begin position="156"/>
        <end position="170"/>
    </location>
</feature>
<keyword evidence="3" id="KW-0479">Metal-binding</keyword>
<dbReference type="SUPFAM" id="SSF57756">
    <property type="entry name" value="Retrovirus zinc finger-like domains"/>
    <property type="match status" value="1"/>
</dbReference>
<dbReference type="InterPro" id="IPR001878">
    <property type="entry name" value="Znf_CCHC"/>
</dbReference>
<sequence length="515" mass="57368">MSTRHLPFRTESGAPKWDGQPENLGQFFADVQRVCDVCIASPSVSDYINQTFNYLNNEQSLILEQCKPAAQATTTWETFKDDVWALYPEFRRDQHYTIPMVESLVSAFSLIESPTIEEWGAFIRNFTVMTTKLISRLRHILNTRQEQRADTFPRGCIFCGDHGHFIRECPASTEYISAGRCRRNTMGQIIMGDGSPIPNGTGTMQERIDRHATIVTSGFCGLADGLDFETFHTSTSNKPKGRENEKSTRFNTSPTGPTPSSSRISAPQQEPQRSTPPSNEPAYRYQSPIGSRFDPAKMADQLLNASITVSIGDVLAASPDLQKAVGEQLRRKRVPFDGSKTSTFTTFEISDPVLFHDTGHILGEDGFPISREALALRVVRPQWENSEQVFDCILDSGSQINVIRKDICDALGLSVVPGERVTMESADGRKSETLGMVHNAVMCFQGIRLPIKAQVMKNAPYQILLGQPFLTLTSLHAQHYPNGTVEVKIMDPRSGKELIIPTFPRGRSRPVTQGF</sequence>
<dbReference type="GO" id="GO:0006397">
    <property type="term" value="P:mRNA processing"/>
    <property type="evidence" value="ECO:0007669"/>
    <property type="project" value="UniProtKB-KW"/>
</dbReference>
<dbReference type="GO" id="GO:0006508">
    <property type="term" value="P:proteolysis"/>
    <property type="evidence" value="ECO:0007669"/>
    <property type="project" value="InterPro"/>
</dbReference>
<reference evidence="6" key="2">
    <citation type="submission" date="2020-11" db="EMBL/GenBank/DDBJ databases">
        <authorList>
            <consortium name="DOE Joint Genome Institute"/>
            <person name="Kuo A."/>
            <person name="Miyauchi S."/>
            <person name="Kiss E."/>
            <person name="Drula E."/>
            <person name="Kohler A."/>
            <person name="Sanchez-Garcia M."/>
            <person name="Andreopoulos B."/>
            <person name="Barry K.W."/>
            <person name="Bonito G."/>
            <person name="Buee M."/>
            <person name="Carver A."/>
            <person name="Chen C."/>
            <person name="Cichocki N."/>
            <person name="Clum A."/>
            <person name="Culley D."/>
            <person name="Crous P.W."/>
            <person name="Fauchery L."/>
            <person name="Girlanda M."/>
            <person name="Hayes R."/>
            <person name="Keri Z."/>
            <person name="Labutti K."/>
            <person name="Lipzen A."/>
            <person name="Lombard V."/>
            <person name="Magnuson J."/>
            <person name="Maillard F."/>
            <person name="Morin E."/>
            <person name="Murat C."/>
            <person name="Nolan M."/>
            <person name="Ohm R."/>
            <person name="Pangilinan J."/>
            <person name="Pereira M."/>
            <person name="Perotto S."/>
            <person name="Peter M."/>
            <person name="Riley R."/>
            <person name="Sitrit Y."/>
            <person name="Stielow B."/>
            <person name="Szollosi G."/>
            <person name="Zifcakova L."/>
            <person name="Stursova M."/>
            <person name="Spatafora J.W."/>
            <person name="Tedersoo L."/>
            <person name="Vaario L.-M."/>
            <person name="Yamada A."/>
            <person name="Yan M."/>
            <person name="Wang P."/>
            <person name="Xu J."/>
            <person name="Bruns T."/>
            <person name="Baldrian P."/>
            <person name="Vilgalys R."/>
            <person name="Henrissat B."/>
            <person name="Grigoriev I.V."/>
            <person name="Hibbett D."/>
            <person name="Nagy L.G."/>
            <person name="Martin F.M."/>
        </authorList>
    </citation>
    <scope>NUCLEOTIDE SEQUENCE</scope>
    <source>
        <strain evidence="6">UH-Tt-Lm1</strain>
    </source>
</reference>
<comment type="caution">
    <text evidence="6">The sequence shown here is derived from an EMBL/GenBank/DDBJ whole genome shotgun (WGS) entry which is preliminary data.</text>
</comment>
<dbReference type="PROSITE" id="PS50158">
    <property type="entry name" value="ZF_CCHC"/>
    <property type="match status" value="1"/>
</dbReference>
<dbReference type="EMBL" id="WIUZ02000010">
    <property type="protein sequence ID" value="KAF9783555.1"/>
    <property type="molecule type" value="Genomic_DNA"/>
</dbReference>
<dbReference type="SUPFAM" id="SSF50630">
    <property type="entry name" value="Acid proteases"/>
    <property type="match status" value="1"/>
</dbReference>
<reference evidence="6" key="1">
    <citation type="journal article" date="2020" name="Nat. Commun.">
        <title>Large-scale genome sequencing of mycorrhizal fungi provides insights into the early evolution of symbiotic traits.</title>
        <authorList>
            <person name="Miyauchi S."/>
            <person name="Kiss E."/>
            <person name="Kuo A."/>
            <person name="Drula E."/>
            <person name="Kohler A."/>
            <person name="Sanchez-Garcia M."/>
            <person name="Morin E."/>
            <person name="Andreopoulos B."/>
            <person name="Barry K.W."/>
            <person name="Bonito G."/>
            <person name="Buee M."/>
            <person name="Carver A."/>
            <person name="Chen C."/>
            <person name="Cichocki N."/>
            <person name="Clum A."/>
            <person name="Culley D."/>
            <person name="Crous P.W."/>
            <person name="Fauchery L."/>
            <person name="Girlanda M."/>
            <person name="Hayes R.D."/>
            <person name="Keri Z."/>
            <person name="LaButti K."/>
            <person name="Lipzen A."/>
            <person name="Lombard V."/>
            <person name="Magnuson J."/>
            <person name="Maillard F."/>
            <person name="Murat C."/>
            <person name="Nolan M."/>
            <person name="Ohm R.A."/>
            <person name="Pangilinan J."/>
            <person name="Pereira M.F."/>
            <person name="Perotto S."/>
            <person name="Peter M."/>
            <person name="Pfister S."/>
            <person name="Riley R."/>
            <person name="Sitrit Y."/>
            <person name="Stielow J.B."/>
            <person name="Szollosi G."/>
            <person name="Zifcakova L."/>
            <person name="Stursova M."/>
            <person name="Spatafora J.W."/>
            <person name="Tedersoo L."/>
            <person name="Vaario L.M."/>
            <person name="Yamada A."/>
            <person name="Yan M."/>
            <person name="Wang P."/>
            <person name="Xu J."/>
            <person name="Bruns T."/>
            <person name="Baldrian P."/>
            <person name="Vilgalys R."/>
            <person name="Dunand C."/>
            <person name="Henrissat B."/>
            <person name="Grigoriev I.V."/>
            <person name="Hibbett D."/>
            <person name="Nagy L.G."/>
            <person name="Martin F.M."/>
        </authorList>
    </citation>
    <scope>NUCLEOTIDE SEQUENCE</scope>
    <source>
        <strain evidence="6">UH-Tt-Lm1</strain>
    </source>
</reference>
<evidence type="ECO:0000256" key="3">
    <source>
        <dbReference type="PROSITE-ProRule" id="PRU00047"/>
    </source>
</evidence>
<dbReference type="Gene3D" id="2.40.70.10">
    <property type="entry name" value="Acid Proteases"/>
    <property type="match status" value="1"/>
</dbReference>
<evidence type="ECO:0000256" key="4">
    <source>
        <dbReference type="SAM" id="MobiDB-lite"/>
    </source>
</evidence>
<evidence type="ECO:0000313" key="7">
    <source>
        <dbReference type="Proteomes" id="UP000736335"/>
    </source>
</evidence>
<dbReference type="Pfam" id="PF13352">
    <property type="entry name" value="DUF4100"/>
    <property type="match status" value="1"/>
</dbReference>
<dbReference type="PROSITE" id="PS00141">
    <property type="entry name" value="ASP_PROTEASE"/>
    <property type="match status" value="1"/>
</dbReference>
<accession>A0A9P6HBF4</accession>
<dbReference type="CDD" id="cd00303">
    <property type="entry name" value="retropepsin_like"/>
    <property type="match status" value="1"/>
</dbReference>
<keyword evidence="7" id="KW-1185">Reference proteome</keyword>
<evidence type="ECO:0000256" key="2">
    <source>
        <dbReference type="ARBA" id="ARBA00022750"/>
    </source>
</evidence>
<proteinExistence type="predicted"/>
<dbReference type="Proteomes" id="UP000736335">
    <property type="component" value="Unassembled WGS sequence"/>
</dbReference>
<gene>
    <name evidence="6" type="ORF">BJ322DRAFT_1008059</name>
</gene>
<dbReference type="InterPro" id="IPR025165">
    <property type="entry name" value="DUF4100"/>
</dbReference>
<evidence type="ECO:0000313" key="6">
    <source>
        <dbReference type="EMBL" id="KAF9783555.1"/>
    </source>
</evidence>
<dbReference type="InterPro" id="IPR001969">
    <property type="entry name" value="Aspartic_peptidase_AS"/>
</dbReference>
<protein>
    <recommendedName>
        <fullName evidence="5">CCHC-type domain-containing protein</fullName>
    </recommendedName>
</protein>
<feature type="compositionally biased region" description="Polar residues" evidence="4">
    <location>
        <begin position="263"/>
        <end position="277"/>
    </location>
</feature>
<evidence type="ECO:0000256" key="1">
    <source>
        <dbReference type="ARBA" id="ARBA00022664"/>
    </source>
</evidence>
<dbReference type="GO" id="GO:0003676">
    <property type="term" value="F:nucleic acid binding"/>
    <property type="evidence" value="ECO:0007669"/>
    <property type="project" value="InterPro"/>
</dbReference>